<name>A0A8H3C048_9AGAM</name>
<keyword evidence="1" id="KW-0812">Transmembrane</keyword>
<dbReference type="EMBL" id="CAJMWX010001146">
    <property type="protein sequence ID" value="CAE6470764.1"/>
    <property type="molecule type" value="Genomic_DNA"/>
</dbReference>
<feature type="transmembrane region" description="Helical" evidence="1">
    <location>
        <begin position="93"/>
        <end position="117"/>
    </location>
</feature>
<evidence type="ECO:0000256" key="1">
    <source>
        <dbReference type="SAM" id="Phobius"/>
    </source>
</evidence>
<gene>
    <name evidence="2" type="ORF">RDB_LOCUS106951</name>
</gene>
<comment type="caution">
    <text evidence="2">The sequence shown here is derived from an EMBL/GenBank/DDBJ whole genome shotgun (WGS) entry which is preliminary data.</text>
</comment>
<dbReference type="AlphaFoldDB" id="A0A8H3C048"/>
<feature type="transmembrane region" description="Helical" evidence="1">
    <location>
        <begin position="47"/>
        <end position="72"/>
    </location>
</feature>
<evidence type="ECO:0000313" key="2">
    <source>
        <dbReference type="EMBL" id="CAE6470764.1"/>
    </source>
</evidence>
<feature type="transmembrane region" description="Helical" evidence="1">
    <location>
        <begin position="20"/>
        <end position="41"/>
    </location>
</feature>
<sequence>MSERTLPALFKLPNSSNGHVLAVLLPTSMTLSVAAIIVQLIDPAVLFYQLFMLITIAPLTLLHHVVIIWLLYKHRDETVKSSLVPKSLTRKTNISFMVLFEATWLAGTGVGFSWFGLGYVYSPTDMVTNKALAMTSNIVGLAESFAFLAFILFCIRARNERLRAPHELRLTGEY</sequence>
<proteinExistence type="predicted"/>
<dbReference type="Proteomes" id="UP000663888">
    <property type="component" value="Unassembled WGS sequence"/>
</dbReference>
<evidence type="ECO:0000313" key="3">
    <source>
        <dbReference type="Proteomes" id="UP000663888"/>
    </source>
</evidence>
<keyword evidence="1" id="KW-1133">Transmembrane helix</keyword>
<organism evidence="2 3">
    <name type="scientific">Rhizoctonia solani</name>
    <dbReference type="NCBI Taxonomy" id="456999"/>
    <lineage>
        <taxon>Eukaryota</taxon>
        <taxon>Fungi</taxon>
        <taxon>Dikarya</taxon>
        <taxon>Basidiomycota</taxon>
        <taxon>Agaricomycotina</taxon>
        <taxon>Agaricomycetes</taxon>
        <taxon>Cantharellales</taxon>
        <taxon>Ceratobasidiaceae</taxon>
        <taxon>Rhizoctonia</taxon>
    </lineage>
</organism>
<feature type="transmembrane region" description="Helical" evidence="1">
    <location>
        <begin position="137"/>
        <end position="155"/>
    </location>
</feature>
<keyword evidence="1" id="KW-0472">Membrane</keyword>
<reference evidence="2" key="1">
    <citation type="submission" date="2021-01" db="EMBL/GenBank/DDBJ databases">
        <authorList>
            <person name="Kaushik A."/>
        </authorList>
    </citation>
    <scope>NUCLEOTIDE SEQUENCE</scope>
    <source>
        <strain evidence="2">AG4-R118</strain>
    </source>
</reference>
<protein>
    <submittedName>
        <fullName evidence="2">Uncharacterized protein</fullName>
    </submittedName>
</protein>
<accession>A0A8H3C048</accession>